<evidence type="ECO:0000313" key="5">
    <source>
        <dbReference type="Proteomes" id="UP000426246"/>
    </source>
</evidence>
<evidence type="ECO:0000259" key="3">
    <source>
        <dbReference type="Pfam" id="PF02018"/>
    </source>
</evidence>
<dbReference type="InterPro" id="IPR011041">
    <property type="entry name" value="Quinoprot_gluc/sorb_DH_b-prop"/>
</dbReference>
<evidence type="ECO:0000256" key="1">
    <source>
        <dbReference type="ARBA" id="ARBA00022801"/>
    </source>
</evidence>
<dbReference type="InterPro" id="IPR003305">
    <property type="entry name" value="CenC_carb-bd"/>
</dbReference>
<keyword evidence="5" id="KW-1185">Reference proteome</keyword>
<feature type="chain" id="PRO_5025540215" description="CBM-cenC domain-containing protein" evidence="2">
    <location>
        <begin position="39"/>
        <end position="1041"/>
    </location>
</feature>
<gene>
    <name evidence="4" type="ORF">EHS13_03450</name>
</gene>
<dbReference type="AlphaFoldDB" id="A0A6B8REX9"/>
<keyword evidence="1" id="KW-0378">Hydrolase</keyword>
<organism evidence="4 5">
    <name type="scientific">Paenibacillus psychroresistens</name>
    <dbReference type="NCBI Taxonomy" id="1778678"/>
    <lineage>
        <taxon>Bacteria</taxon>
        <taxon>Bacillati</taxon>
        <taxon>Bacillota</taxon>
        <taxon>Bacilli</taxon>
        <taxon>Bacillales</taxon>
        <taxon>Paenibacillaceae</taxon>
        <taxon>Paenibacillus</taxon>
    </lineage>
</organism>
<keyword evidence="2" id="KW-0732">Signal</keyword>
<dbReference type="InterPro" id="IPR008979">
    <property type="entry name" value="Galactose-bd-like_sf"/>
</dbReference>
<name>A0A6B8REX9_9BACL</name>
<dbReference type="KEGG" id="ppsc:EHS13_03450"/>
<dbReference type="RefSeq" id="WP_155699029.1">
    <property type="nucleotide sequence ID" value="NZ_CP034235.1"/>
</dbReference>
<dbReference type="Proteomes" id="UP000426246">
    <property type="component" value="Chromosome"/>
</dbReference>
<dbReference type="OrthoDB" id="843723at2"/>
<evidence type="ECO:0000313" key="4">
    <source>
        <dbReference type="EMBL" id="QGQ94032.1"/>
    </source>
</evidence>
<feature type="signal peptide" evidence="2">
    <location>
        <begin position="1"/>
        <end position="38"/>
    </location>
</feature>
<proteinExistence type="predicted"/>
<dbReference type="SUPFAM" id="SSF49785">
    <property type="entry name" value="Galactose-binding domain-like"/>
    <property type="match status" value="1"/>
</dbReference>
<dbReference type="Gene3D" id="2.60.120.260">
    <property type="entry name" value="Galactose-binding domain-like"/>
    <property type="match status" value="2"/>
</dbReference>
<reference evidence="5" key="1">
    <citation type="submission" date="2018-11" db="EMBL/GenBank/DDBJ databases">
        <title>Complete genome sequence of Paenibacillus sp. ML311-T8.</title>
        <authorList>
            <person name="Nam Y.-D."/>
            <person name="Kang J."/>
            <person name="Chung W.-H."/>
            <person name="Park Y.S."/>
        </authorList>
    </citation>
    <scope>NUCLEOTIDE SEQUENCE [LARGE SCALE GENOMIC DNA]</scope>
    <source>
        <strain evidence="5">ML311-T8</strain>
    </source>
</reference>
<accession>A0A6B8REX9</accession>
<evidence type="ECO:0000256" key="2">
    <source>
        <dbReference type="SAM" id="SignalP"/>
    </source>
</evidence>
<dbReference type="Pfam" id="PF02018">
    <property type="entry name" value="CBM_4_9"/>
    <property type="match status" value="1"/>
</dbReference>
<dbReference type="SUPFAM" id="SSF75011">
    <property type="entry name" value="3-carboxy-cis,cis-mucoante lactonizing enzyme"/>
    <property type="match status" value="1"/>
</dbReference>
<dbReference type="SUPFAM" id="SSF50952">
    <property type="entry name" value="Soluble quinoprotein glucose dehydrogenase"/>
    <property type="match status" value="1"/>
</dbReference>
<dbReference type="EMBL" id="CP034235">
    <property type="protein sequence ID" value="QGQ94032.1"/>
    <property type="molecule type" value="Genomic_DNA"/>
</dbReference>
<feature type="domain" description="CBM-cenC" evidence="3">
    <location>
        <begin position="204"/>
        <end position="334"/>
    </location>
</feature>
<sequence length="1041" mass="112712">MIRMTMFMSGRKILQVCFCGVLLALLCLVILKPSPVHAGDTIVNIPVTNSDFEEELVSGEIPGWDNFSGGYTNSGLTWTGTVKYSGLKSVKFLKTATGLPLGLESSQKTVTAGETYEASVKLNVASYTGSPSLRIRWYNSSGIYLSKEAIYSITPTLNVWQDVRVKGAAPYDAAFATIMVYSDASYTASAYVDEVMLYRVADYNSLLNYGFEEINGSVIPGWTNYNANGTVERSVAQHDTGVASLRIYDNSTVNSVGLFSQAIIAEPGKAYQAKARVKLISGSSQAYIKFYDAGGNEILSKSYAINNAPNWTSLINFYETAPATAATVRLLFYSSLGGTSETYWDNASLFMAGLEVSNAYNSPVSLGEATESASTQGGAISSANNEVYFVSSGNPGRFYAVNATTGVVNFSALVPNTTETWAVTVASNNKVYFSSTNTSNGKLWMYDPVSDAITVVGINPAPNSKFVWDLDADANGKIIGSTYSPEVADVGNPSIDDPDDGKIFEFNTSNNTFSSLINNGAMYSGENYVRGSAVTSSYVYAGIGAKKHLIRMDRATQAKVEIPLGVYHNGANITGSTDFVHNVWVNSGKLYVAHGTSFSIINESSPYNVLKFVDWQDPEAFDGKFAPPSPYNANLIYYRNKFTSTLWTYNASTNVVAEVLNASNLPITLPSFGLKAIDWVNADGVQKLAMLFSNTQTALYYPTTNALTVFQPVASVSGVNIQSLAKGPDNKLYLGGFIDGMSVFNETSQTYQVKQAAPFAPHQIEETGFLNGKTFFGAYGGGRIYRYDAGLAYNFKEDATGNPGLVYTVPNQDRPYGFASGDNKLFIGTVAGYQQLEGALTTYNATTDTWRTDTDIVYEQSIIALAYRNGIVYGSTSIDGGLGIPPVATTAVMFKWDAVNNVKLGESPLTINGLTNITLIGKLVFDSDGNLWGGAFGNTNYSSHTAFALFKMNPANYQILDSIVMYPDSPRASQWRGFYLNFGTDGKLYTTIGRYLTVFDPANLANNTKVVDKNVSLMAMGLNDDIYYTTGGTRLFKLPKQ</sequence>
<protein>
    <recommendedName>
        <fullName evidence="3">CBM-cenC domain-containing protein</fullName>
    </recommendedName>
</protein>
<dbReference type="GO" id="GO:0016798">
    <property type="term" value="F:hydrolase activity, acting on glycosyl bonds"/>
    <property type="evidence" value="ECO:0007669"/>
    <property type="project" value="InterPro"/>
</dbReference>